<keyword evidence="2" id="KW-1133">Transmembrane helix</keyword>
<dbReference type="EMBL" id="JBBPFD010000017">
    <property type="protein sequence ID" value="KAK7891414.1"/>
    <property type="molecule type" value="Genomic_DNA"/>
</dbReference>
<name>A0AAW0NGH9_9GOBI</name>
<evidence type="ECO:0000313" key="4">
    <source>
        <dbReference type="Proteomes" id="UP001460270"/>
    </source>
</evidence>
<proteinExistence type="predicted"/>
<gene>
    <name evidence="3" type="ORF">WMY93_023377</name>
</gene>
<protein>
    <submittedName>
        <fullName evidence="3">Uncharacterized protein</fullName>
    </submittedName>
</protein>
<keyword evidence="4" id="KW-1185">Reference proteome</keyword>
<sequence>MGKEPQALGEDGQSSGGSGAEGDPWGDRGPGWHVATHTALVAVAICVTLLLGCCCSVVLVFGWRDTGRGWGDTGQRGGARGGPCASLSTRWLRKVLDCCIREEKKEDEFLL</sequence>
<feature type="region of interest" description="Disordered" evidence="1">
    <location>
        <begin position="1"/>
        <end position="29"/>
    </location>
</feature>
<dbReference type="AlphaFoldDB" id="A0AAW0NGH9"/>
<comment type="caution">
    <text evidence="3">The sequence shown here is derived from an EMBL/GenBank/DDBJ whole genome shotgun (WGS) entry which is preliminary data.</text>
</comment>
<feature type="transmembrane region" description="Helical" evidence="2">
    <location>
        <begin position="39"/>
        <end position="61"/>
    </location>
</feature>
<keyword evidence="2" id="KW-0472">Membrane</keyword>
<evidence type="ECO:0000256" key="2">
    <source>
        <dbReference type="SAM" id="Phobius"/>
    </source>
</evidence>
<accession>A0AAW0NGH9</accession>
<reference evidence="4" key="1">
    <citation type="submission" date="2024-04" db="EMBL/GenBank/DDBJ databases">
        <title>Salinicola lusitanus LLJ914,a marine bacterium isolated from the Okinawa Trough.</title>
        <authorList>
            <person name="Li J."/>
        </authorList>
    </citation>
    <scope>NUCLEOTIDE SEQUENCE [LARGE SCALE GENOMIC DNA]</scope>
</reference>
<keyword evidence="2" id="KW-0812">Transmembrane</keyword>
<organism evidence="3 4">
    <name type="scientific">Mugilogobius chulae</name>
    <name type="common">yellowstripe goby</name>
    <dbReference type="NCBI Taxonomy" id="88201"/>
    <lineage>
        <taxon>Eukaryota</taxon>
        <taxon>Metazoa</taxon>
        <taxon>Chordata</taxon>
        <taxon>Craniata</taxon>
        <taxon>Vertebrata</taxon>
        <taxon>Euteleostomi</taxon>
        <taxon>Actinopterygii</taxon>
        <taxon>Neopterygii</taxon>
        <taxon>Teleostei</taxon>
        <taxon>Neoteleostei</taxon>
        <taxon>Acanthomorphata</taxon>
        <taxon>Gobiaria</taxon>
        <taxon>Gobiiformes</taxon>
        <taxon>Gobioidei</taxon>
        <taxon>Gobiidae</taxon>
        <taxon>Gobionellinae</taxon>
        <taxon>Mugilogobius</taxon>
    </lineage>
</organism>
<evidence type="ECO:0000313" key="3">
    <source>
        <dbReference type="EMBL" id="KAK7891414.1"/>
    </source>
</evidence>
<dbReference type="Proteomes" id="UP001460270">
    <property type="component" value="Unassembled WGS sequence"/>
</dbReference>
<evidence type="ECO:0000256" key="1">
    <source>
        <dbReference type="SAM" id="MobiDB-lite"/>
    </source>
</evidence>